<keyword evidence="3" id="KW-1185">Reference proteome</keyword>
<evidence type="ECO:0000313" key="2">
    <source>
        <dbReference type="EMBL" id="TBO58613.1"/>
    </source>
</evidence>
<sequence>MARTYPGQVSDETPQAGDLLVRIGAIVFLVGAVATLATMTPLFIGADPLPSVFYWVCMLMGAGFLIAAAGVIRSVLAQRRQAEAASAASAASPSPAPTVT</sequence>
<keyword evidence="1" id="KW-0812">Transmembrane</keyword>
<evidence type="ECO:0000256" key="1">
    <source>
        <dbReference type="SAM" id="Phobius"/>
    </source>
</evidence>
<feature type="transmembrane region" description="Helical" evidence="1">
    <location>
        <begin position="52"/>
        <end position="72"/>
    </location>
</feature>
<proteinExistence type="predicted"/>
<feature type="transmembrane region" description="Helical" evidence="1">
    <location>
        <begin position="20"/>
        <end position="46"/>
    </location>
</feature>
<evidence type="ECO:0000313" key="3">
    <source>
        <dbReference type="Proteomes" id="UP000292452"/>
    </source>
</evidence>
<keyword evidence="1" id="KW-0472">Membrane</keyword>
<protein>
    <recommendedName>
        <fullName evidence="4">Integral membrane protein</fullName>
    </recommendedName>
</protein>
<accession>A0A4Q9HU35</accession>
<dbReference type="AlphaFoldDB" id="A0A4Q9HU35"/>
<keyword evidence="1" id="KW-1133">Transmembrane helix</keyword>
<name>A0A4Q9HU35_STRKA</name>
<evidence type="ECO:0008006" key="4">
    <source>
        <dbReference type="Google" id="ProtNLM"/>
    </source>
</evidence>
<gene>
    <name evidence="2" type="ORF">EYS09_16465</name>
</gene>
<dbReference type="RefSeq" id="WP_131123819.1">
    <property type="nucleotide sequence ID" value="NZ_SIXH01000127.1"/>
</dbReference>
<dbReference type="Proteomes" id="UP000292452">
    <property type="component" value="Unassembled WGS sequence"/>
</dbReference>
<reference evidence="2 3" key="1">
    <citation type="submission" date="2019-02" db="EMBL/GenBank/DDBJ databases">
        <title>Draft Genome Sequence of Streptomyces sp. AM-2504, identified by 16S rRNA comparative analysis as a Streptomyces Kasugaensis strain.</title>
        <authorList>
            <person name="Napolioni V."/>
            <person name="Giuliodori A.M."/>
            <person name="Spurio R."/>
            <person name="Fabbretti A."/>
        </authorList>
    </citation>
    <scope>NUCLEOTIDE SEQUENCE [LARGE SCALE GENOMIC DNA]</scope>
    <source>
        <strain evidence="2 3">AM-2504</strain>
    </source>
</reference>
<organism evidence="2 3">
    <name type="scientific">Streptomyces kasugaensis</name>
    <dbReference type="NCBI Taxonomy" id="1946"/>
    <lineage>
        <taxon>Bacteria</taxon>
        <taxon>Bacillati</taxon>
        <taxon>Actinomycetota</taxon>
        <taxon>Actinomycetes</taxon>
        <taxon>Kitasatosporales</taxon>
        <taxon>Streptomycetaceae</taxon>
        <taxon>Streptomyces</taxon>
    </lineage>
</organism>
<comment type="caution">
    <text evidence="2">The sequence shown here is derived from an EMBL/GenBank/DDBJ whole genome shotgun (WGS) entry which is preliminary data.</text>
</comment>
<dbReference type="EMBL" id="SIXH01000127">
    <property type="protein sequence ID" value="TBO58613.1"/>
    <property type="molecule type" value="Genomic_DNA"/>
</dbReference>